<accession>A0A4C1U864</accession>
<organism evidence="1 2">
    <name type="scientific">Eumeta variegata</name>
    <name type="common">Bagworm moth</name>
    <name type="synonym">Eumeta japonica</name>
    <dbReference type="NCBI Taxonomy" id="151549"/>
    <lineage>
        <taxon>Eukaryota</taxon>
        <taxon>Metazoa</taxon>
        <taxon>Ecdysozoa</taxon>
        <taxon>Arthropoda</taxon>
        <taxon>Hexapoda</taxon>
        <taxon>Insecta</taxon>
        <taxon>Pterygota</taxon>
        <taxon>Neoptera</taxon>
        <taxon>Endopterygota</taxon>
        <taxon>Lepidoptera</taxon>
        <taxon>Glossata</taxon>
        <taxon>Ditrysia</taxon>
        <taxon>Tineoidea</taxon>
        <taxon>Psychidae</taxon>
        <taxon>Oiketicinae</taxon>
        <taxon>Eumeta</taxon>
    </lineage>
</organism>
<sequence>MCEYFITKLTDTASPSGVRRFTPYSRRAPLVINHTQVRLRPAQSRERIHVPHKRPSAAMVPLRVANCTRGCLLLKVLEVFINLLRQNF</sequence>
<dbReference type="AlphaFoldDB" id="A0A4C1U864"/>
<protein>
    <submittedName>
        <fullName evidence="1">Uncharacterized protein</fullName>
    </submittedName>
</protein>
<dbReference type="Proteomes" id="UP000299102">
    <property type="component" value="Unassembled WGS sequence"/>
</dbReference>
<evidence type="ECO:0000313" key="1">
    <source>
        <dbReference type="EMBL" id="GBP22592.1"/>
    </source>
</evidence>
<proteinExistence type="predicted"/>
<name>A0A4C1U864_EUMVA</name>
<comment type="caution">
    <text evidence="1">The sequence shown here is derived from an EMBL/GenBank/DDBJ whole genome shotgun (WGS) entry which is preliminary data.</text>
</comment>
<dbReference type="EMBL" id="BGZK01000141">
    <property type="protein sequence ID" value="GBP22592.1"/>
    <property type="molecule type" value="Genomic_DNA"/>
</dbReference>
<gene>
    <name evidence="1" type="ORF">EVAR_84832_1</name>
</gene>
<evidence type="ECO:0000313" key="2">
    <source>
        <dbReference type="Proteomes" id="UP000299102"/>
    </source>
</evidence>
<keyword evidence="2" id="KW-1185">Reference proteome</keyword>
<reference evidence="1 2" key="1">
    <citation type="journal article" date="2019" name="Commun. Biol.">
        <title>The bagworm genome reveals a unique fibroin gene that provides high tensile strength.</title>
        <authorList>
            <person name="Kono N."/>
            <person name="Nakamura H."/>
            <person name="Ohtoshi R."/>
            <person name="Tomita M."/>
            <person name="Numata K."/>
            <person name="Arakawa K."/>
        </authorList>
    </citation>
    <scope>NUCLEOTIDE SEQUENCE [LARGE SCALE GENOMIC DNA]</scope>
</reference>